<dbReference type="Pfam" id="PF06580">
    <property type="entry name" value="His_kinase"/>
    <property type="match status" value="1"/>
</dbReference>
<gene>
    <name evidence="4" type="ORF">I8J32_001205</name>
</gene>
<dbReference type="InterPro" id="IPR036890">
    <property type="entry name" value="HATPase_C_sf"/>
</dbReference>
<dbReference type="GO" id="GO:0000155">
    <property type="term" value="F:phosphorelay sensor kinase activity"/>
    <property type="evidence" value="ECO:0007669"/>
    <property type="project" value="InterPro"/>
</dbReference>
<name>A0A975AT37_9GAMM</name>
<evidence type="ECO:0000256" key="2">
    <source>
        <dbReference type="SAM" id="Phobius"/>
    </source>
</evidence>
<dbReference type="SUPFAM" id="SSF55874">
    <property type="entry name" value="ATPase domain of HSP90 chaperone/DNA topoisomerase II/histidine kinase"/>
    <property type="match status" value="1"/>
</dbReference>
<feature type="domain" description="Signal transduction histidine kinase internal region" evidence="3">
    <location>
        <begin position="165"/>
        <end position="243"/>
    </location>
</feature>
<feature type="coiled-coil region" evidence="1">
    <location>
        <begin position="152"/>
        <end position="202"/>
    </location>
</feature>
<evidence type="ECO:0000259" key="3">
    <source>
        <dbReference type="Pfam" id="PF06580"/>
    </source>
</evidence>
<feature type="transmembrane region" description="Helical" evidence="2">
    <location>
        <begin position="12"/>
        <end position="33"/>
    </location>
</feature>
<dbReference type="EMBL" id="CP071518">
    <property type="protein sequence ID" value="QSX78595.1"/>
    <property type="molecule type" value="Genomic_DNA"/>
</dbReference>
<keyword evidence="4" id="KW-0808">Transferase</keyword>
<dbReference type="InterPro" id="IPR010559">
    <property type="entry name" value="Sig_transdc_His_kin_internal"/>
</dbReference>
<evidence type="ECO:0000256" key="1">
    <source>
        <dbReference type="SAM" id="Coils"/>
    </source>
</evidence>
<dbReference type="AlphaFoldDB" id="A0A975AT37"/>
<proteinExistence type="predicted"/>
<protein>
    <submittedName>
        <fullName evidence="4">Histidine kinase</fullName>
    </submittedName>
</protein>
<accession>A0A975AT37</accession>
<dbReference type="Proteomes" id="UP000639274">
    <property type="component" value="Chromosome"/>
</dbReference>
<keyword evidence="5" id="KW-1185">Reference proteome</keyword>
<dbReference type="InterPro" id="IPR050640">
    <property type="entry name" value="Bact_2-comp_sensor_kinase"/>
</dbReference>
<keyword evidence="2" id="KW-0472">Membrane</keyword>
<dbReference type="PANTHER" id="PTHR34220">
    <property type="entry name" value="SENSOR HISTIDINE KINASE YPDA"/>
    <property type="match status" value="1"/>
</dbReference>
<dbReference type="GO" id="GO:0016020">
    <property type="term" value="C:membrane"/>
    <property type="evidence" value="ECO:0007669"/>
    <property type="project" value="InterPro"/>
</dbReference>
<sequence length="353" mass="38458">MSLPMTRTDLRFALLNLLPSLAYGGLILLSFSVMGPLPATVWCLAAGLAACFWIVTCALRTRALRRGWFALAAAPLLLRLAGAIALGSFLVQGGARLGLVLCGLAGIIPMPGDPYGLHAMAMYSAQVAIILGLWTASWAGWHLLRHRRQSEMARLRAEAQRNALELDALRARLNPHFVFNALNNARALINEDTERARELITRLSGILRHALEHSQRETVPLGEELAVVDDYLAVEAVHYEERLRVERDVDDAALDAQVPPMMLQLLVENAIKHGIALTPGGGTLTLSARRDDHRLVVEVGNPGHLGQHDTGHGVGLAYLRTRLARGEAPGRFALIQEGARVRARLEIPQGGVR</sequence>
<feature type="transmembrane region" description="Helical" evidence="2">
    <location>
        <begin position="39"/>
        <end position="59"/>
    </location>
</feature>
<keyword evidence="2" id="KW-1133">Transmembrane helix</keyword>
<feature type="transmembrane region" description="Helical" evidence="2">
    <location>
        <begin position="120"/>
        <end position="144"/>
    </location>
</feature>
<keyword evidence="4" id="KW-0418">Kinase</keyword>
<keyword evidence="1" id="KW-0175">Coiled coil</keyword>
<dbReference type="PANTHER" id="PTHR34220:SF7">
    <property type="entry name" value="SENSOR HISTIDINE KINASE YPDA"/>
    <property type="match status" value="1"/>
</dbReference>
<dbReference type="KEGG" id="lsf:I8J32_001205"/>
<evidence type="ECO:0000313" key="4">
    <source>
        <dbReference type="EMBL" id="QSX78595.1"/>
    </source>
</evidence>
<organism evidence="4 5">
    <name type="scientific">Agrilutibacter solisilvae</name>
    <dbReference type="NCBI Taxonomy" id="2763317"/>
    <lineage>
        <taxon>Bacteria</taxon>
        <taxon>Pseudomonadati</taxon>
        <taxon>Pseudomonadota</taxon>
        <taxon>Gammaproteobacteria</taxon>
        <taxon>Lysobacterales</taxon>
        <taxon>Lysobacteraceae</taxon>
        <taxon>Agrilutibacter</taxon>
    </lineage>
</organism>
<reference evidence="4 5" key="1">
    <citation type="submission" date="2021-03" db="EMBL/GenBank/DDBJ databases">
        <title>Lysobacter sp. nov. isolated from soil of gangwondo yeongwol, south Korea.</title>
        <authorList>
            <person name="Kim K.R."/>
            <person name="Kim K.H."/>
            <person name="Jeon C.O."/>
        </authorList>
    </citation>
    <scope>NUCLEOTIDE SEQUENCE [LARGE SCALE GENOMIC DNA]</scope>
    <source>
        <strain evidence="4 5">R19</strain>
    </source>
</reference>
<evidence type="ECO:0000313" key="5">
    <source>
        <dbReference type="Proteomes" id="UP000639274"/>
    </source>
</evidence>
<keyword evidence="2" id="KW-0812">Transmembrane</keyword>
<dbReference type="Gene3D" id="3.30.565.10">
    <property type="entry name" value="Histidine kinase-like ATPase, C-terminal domain"/>
    <property type="match status" value="1"/>
</dbReference>